<keyword evidence="1" id="KW-0812">Transmembrane</keyword>
<feature type="transmembrane region" description="Helical" evidence="1">
    <location>
        <begin position="132"/>
        <end position="150"/>
    </location>
</feature>
<evidence type="ECO:0000313" key="3">
    <source>
        <dbReference type="Proteomes" id="UP000272474"/>
    </source>
</evidence>
<accession>A0A3A9Z402</accession>
<keyword evidence="3" id="KW-1185">Reference proteome</keyword>
<keyword evidence="1" id="KW-1133">Transmembrane helix</keyword>
<organism evidence="2 3">
    <name type="scientific">Streptomyces hoynatensis</name>
    <dbReference type="NCBI Taxonomy" id="1141874"/>
    <lineage>
        <taxon>Bacteria</taxon>
        <taxon>Bacillati</taxon>
        <taxon>Actinomycetota</taxon>
        <taxon>Actinomycetes</taxon>
        <taxon>Kitasatosporales</taxon>
        <taxon>Streptomycetaceae</taxon>
        <taxon>Streptomyces</taxon>
    </lineage>
</organism>
<dbReference type="NCBIfam" id="NF041646">
    <property type="entry name" value="VC0807_fam"/>
    <property type="match status" value="1"/>
</dbReference>
<comment type="caution">
    <text evidence="2">The sequence shown here is derived from an EMBL/GenBank/DDBJ whole genome shotgun (WGS) entry which is preliminary data.</text>
</comment>
<dbReference type="Proteomes" id="UP000272474">
    <property type="component" value="Unassembled WGS sequence"/>
</dbReference>
<proteinExistence type="predicted"/>
<feature type="transmembrane region" description="Helical" evidence="1">
    <location>
        <begin position="50"/>
        <end position="70"/>
    </location>
</feature>
<dbReference type="RefSeq" id="WP_120678506.1">
    <property type="nucleotide sequence ID" value="NZ_RBAL01000005.1"/>
</dbReference>
<evidence type="ECO:0000256" key="1">
    <source>
        <dbReference type="SAM" id="Phobius"/>
    </source>
</evidence>
<protein>
    <recommendedName>
        <fullName evidence="4">DUF3159 domain-containing protein</fullName>
    </recommendedName>
</protein>
<dbReference type="EMBL" id="RBAL01000005">
    <property type="protein sequence ID" value="RKN43162.1"/>
    <property type="molecule type" value="Genomic_DNA"/>
</dbReference>
<reference evidence="2 3" key="1">
    <citation type="journal article" date="2014" name="Int. J. Syst. Evol. Microbiol.">
        <title>Streptomyces hoynatensis sp. nov., isolated from deep marine sediment.</title>
        <authorList>
            <person name="Veyisoglu A."/>
            <person name="Sahin N."/>
        </authorList>
    </citation>
    <scope>NUCLEOTIDE SEQUENCE [LARGE SCALE GENOMIC DNA]</scope>
    <source>
        <strain evidence="2 3">KCTC 29097</strain>
    </source>
</reference>
<feature type="transmembrane region" description="Helical" evidence="1">
    <location>
        <begin position="162"/>
        <end position="184"/>
    </location>
</feature>
<gene>
    <name evidence="2" type="ORF">D7294_11815</name>
</gene>
<sequence>MAVWDVGLVLAAYAGCRAAGADGAGSLLAATAAASLRTLYVAVRRRSLEGFSAVALLVCATGLGLTFLTGDERAVLAAKSVTTGAVALAFLASLATGRPAAFGVAKRFGAQSEDERARWDGLYAASPAFRRVYVVMTAVWAGALLAESLLRLPLVYLLPPDAAVPASSVLLVGCLLGTAAWSAWYGRRGERRAAAAAPRGHRGHAAAARGDAAATAHGLGN</sequence>
<dbReference type="OrthoDB" id="4544430at2"/>
<evidence type="ECO:0000313" key="2">
    <source>
        <dbReference type="EMBL" id="RKN43162.1"/>
    </source>
</evidence>
<keyword evidence="1" id="KW-0472">Membrane</keyword>
<evidence type="ECO:0008006" key="4">
    <source>
        <dbReference type="Google" id="ProtNLM"/>
    </source>
</evidence>
<name>A0A3A9Z402_9ACTN</name>
<dbReference type="AlphaFoldDB" id="A0A3A9Z402"/>